<name>A0A8J5D445_CHIOP</name>
<dbReference type="InterPro" id="IPR039795">
    <property type="entry name" value="LTN1/Rkr1"/>
</dbReference>
<evidence type="ECO:0000259" key="2">
    <source>
        <dbReference type="Pfam" id="PF22958"/>
    </source>
</evidence>
<organism evidence="3 4">
    <name type="scientific">Chionoecetes opilio</name>
    <name type="common">Atlantic snow crab</name>
    <name type="synonym">Cancer opilio</name>
    <dbReference type="NCBI Taxonomy" id="41210"/>
    <lineage>
        <taxon>Eukaryota</taxon>
        <taxon>Metazoa</taxon>
        <taxon>Ecdysozoa</taxon>
        <taxon>Arthropoda</taxon>
        <taxon>Crustacea</taxon>
        <taxon>Multicrustacea</taxon>
        <taxon>Malacostraca</taxon>
        <taxon>Eumalacostraca</taxon>
        <taxon>Eucarida</taxon>
        <taxon>Decapoda</taxon>
        <taxon>Pleocyemata</taxon>
        <taxon>Brachyura</taxon>
        <taxon>Eubrachyura</taxon>
        <taxon>Majoidea</taxon>
        <taxon>Majidae</taxon>
        <taxon>Chionoecetes</taxon>
    </lineage>
</organism>
<dbReference type="PANTHER" id="PTHR12389">
    <property type="entry name" value="ZINC FINGER PROTEIN 294"/>
    <property type="match status" value="1"/>
</dbReference>
<keyword evidence="1" id="KW-0833">Ubl conjugation pathway</keyword>
<sequence>MGRDKKAQRTKGNKQSWCSLTVVVLPHSRGTPSQSWCSLTVVVLHRCMGTQRPCVAGSPGPIPSSSGRSADLLGSSTTLGFSGLQDLGFVPASSQCHDDSAVAATFRVALRKMTKKDATTKIKALQEFEALCRVEGRDATLSALAFWPRLYAKLATDVERREAFSKDKRAEVILFTLSEIFGYLSDMLFVQTPQTLSDPK</sequence>
<dbReference type="EMBL" id="JACEEZ010001878">
    <property type="protein sequence ID" value="KAG0728747.1"/>
    <property type="molecule type" value="Genomic_DNA"/>
</dbReference>
<dbReference type="OrthoDB" id="6380765at2759"/>
<dbReference type="GO" id="GO:0005829">
    <property type="term" value="C:cytosol"/>
    <property type="evidence" value="ECO:0007669"/>
    <property type="project" value="UniProtKB-UniRule"/>
</dbReference>
<keyword evidence="4" id="KW-1185">Reference proteome</keyword>
<keyword evidence="1" id="KW-0479">Metal-binding</keyword>
<comment type="pathway">
    <text evidence="1">Protein modification; protein ubiquitination.</text>
</comment>
<keyword evidence="1" id="KW-0808">Transferase</keyword>
<dbReference type="GO" id="GO:0061630">
    <property type="term" value="F:ubiquitin protein ligase activity"/>
    <property type="evidence" value="ECO:0007669"/>
    <property type="project" value="UniProtKB-UniRule"/>
</dbReference>
<comment type="similarity">
    <text evidence="1">Belongs to the LTN1 family.</text>
</comment>
<dbReference type="Proteomes" id="UP000770661">
    <property type="component" value="Unassembled WGS sequence"/>
</dbReference>
<dbReference type="AlphaFoldDB" id="A0A8J5D445"/>
<gene>
    <name evidence="3" type="primary">LTN1_1</name>
    <name evidence="3" type="ORF">GWK47_031840</name>
</gene>
<dbReference type="GO" id="GO:1990116">
    <property type="term" value="P:ribosome-associated ubiquitin-dependent protein catabolic process"/>
    <property type="evidence" value="ECO:0007669"/>
    <property type="project" value="UniProtKB-UniRule"/>
</dbReference>
<reference evidence="3" key="1">
    <citation type="submission" date="2020-07" db="EMBL/GenBank/DDBJ databases">
        <title>The High-quality genome of the commercially important snow crab, Chionoecetes opilio.</title>
        <authorList>
            <person name="Jeong J.-H."/>
            <person name="Ryu S."/>
        </authorList>
    </citation>
    <scope>NUCLEOTIDE SEQUENCE</scope>
    <source>
        <strain evidence="3">MADBK_172401_WGS</strain>
        <tissue evidence="3">Digestive gland</tissue>
    </source>
</reference>
<dbReference type="InterPro" id="IPR054476">
    <property type="entry name" value="Ltn1_N"/>
</dbReference>
<feature type="domain" description="E3 ubiquitin-protein ligase listerin N-terminal" evidence="2">
    <location>
        <begin position="162"/>
        <end position="200"/>
    </location>
</feature>
<comment type="subunit">
    <text evidence="1">Component of the ribosome quality control complex (RQC).</text>
</comment>
<dbReference type="EC" id="2.3.2.27" evidence="1"/>
<proteinExistence type="inferred from homology"/>
<protein>
    <recommendedName>
        <fullName evidence="1">E3 ubiquitin-protein ligase listerin</fullName>
        <ecNumber evidence="1">2.3.2.27</ecNumber>
    </recommendedName>
    <alternativeName>
        <fullName evidence="1">RING-type E3 ubiquitin transferase listerin</fullName>
    </alternativeName>
</protein>
<accession>A0A8J5D445</accession>
<dbReference type="GO" id="GO:0043023">
    <property type="term" value="F:ribosomal large subunit binding"/>
    <property type="evidence" value="ECO:0007669"/>
    <property type="project" value="TreeGrafter"/>
</dbReference>
<evidence type="ECO:0000313" key="4">
    <source>
        <dbReference type="Proteomes" id="UP000770661"/>
    </source>
</evidence>
<feature type="domain" description="E3 ubiquitin-protein ligase listerin N-terminal" evidence="2">
    <location>
        <begin position="105"/>
        <end position="161"/>
    </location>
</feature>
<dbReference type="GO" id="GO:0016567">
    <property type="term" value="P:protein ubiquitination"/>
    <property type="evidence" value="ECO:0007669"/>
    <property type="project" value="UniProtKB-UniPathway"/>
</dbReference>
<comment type="catalytic activity">
    <reaction evidence="1">
        <text>S-ubiquitinyl-[E2 ubiquitin-conjugating enzyme]-L-cysteine + [acceptor protein]-L-lysine = [E2 ubiquitin-conjugating enzyme]-L-cysteine + N(6)-ubiquitinyl-[acceptor protein]-L-lysine.</text>
        <dbReference type="EC" id="2.3.2.27"/>
    </reaction>
</comment>
<keyword evidence="1" id="KW-0862">Zinc</keyword>
<evidence type="ECO:0000313" key="3">
    <source>
        <dbReference type="EMBL" id="KAG0728747.1"/>
    </source>
</evidence>
<comment type="function">
    <text evidence="1">E3 ubiquitin-protein ligase. Component of the ribosome quality control complex (RQC), a ribosome-associated complex that mediates ubiquitination and extraction of incompletely synthesized nascent chains for proteasomal degradation.</text>
</comment>
<dbReference type="GO" id="GO:0072344">
    <property type="term" value="P:rescue of stalled ribosome"/>
    <property type="evidence" value="ECO:0007669"/>
    <property type="project" value="UniProtKB-UniRule"/>
</dbReference>
<comment type="caution">
    <text evidence="3">The sequence shown here is derived from an EMBL/GenBank/DDBJ whole genome shotgun (WGS) entry which is preliminary data.</text>
</comment>
<dbReference type="UniPathway" id="UPA00143"/>
<dbReference type="GO" id="GO:1990112">
    <property type="term" value="C:RQC complex"/>
    <property type="evidence" value="ECO:0007669"/>
    <property type="project" value="UniProtKB-UniRule"/>
</dbReference>
<dbReference type="GO" id="GO:0008270">
    <property type="term" value="F:zinc ion binding"/>
    <property type="evidence" value="ECO:0007669"/>
    <property type="project" value="UniProtKB-KW"/>
</dbReference>
<dbReference type="PANTHER" id="PTHR12389:SF0">
    <property type="entry name" value="E3 UBIQUITIN-PROTEIN LIGASE LISTERIN"/>
    <property type="match status" value="1"/>
</dbReference>
<keyword evidence="1" id="KW-0863">Zinc-finger</keyword>
<dbReference type="Pfam" id="PF22958">
    <property type="entry name" value="Ltn1_1st"/>
    <property type="match status" value="2"/>
</dbReference>
<evidence type="ECO:0000256" key="1">
    <source>
        <dbReference type="RuleBase" id="RU367090"/>
    </source>
</evidence>